<sequence length="229" mass="26084">MKYLKKICPIAMLSAVLLMGNVLNSQAQNFEGIIYYQFAEMEQSGMDELEYMIKDENIRIQFGEGQHQGAMIFIPESSKMLFVLENMKSYMAIDMNEWADQEVADEEWQESDYQKTGGTKEIAGYTCEVWEISNQEGDELSMCMAEGMGTFMTPGNPMARQNAPEWAKKISSEGFMPLEVIEKSANGESITQLRANRIEEQALESSLFKAPNGYKDMSSMMEQMMKHNN</sequence>
<feature type="domain" description="DUF4412" evidence="2">
    <location>
        <begin position="30"/>
        <end position="214"/>
    </location>
</feature>
<gene>
    <name evidence="3" type="ORF">LQ318_09370</name>
</gene>
<dbReference type="Proteomes" id="UP001207337">
    <property type="component" value="Unassembled WGS sequence"/>
</dbReference>
<dbReference type="EMBL" id="JAJNDC010000002">
    <property type="protein sequence ID" value="MCW9713112.1"/>
    <property type="molecule type" value="Genomic_DNA"/>
</dbReference>
<keyword evidence="4" id="KW-1185">Reference proteome</keyword>
<feature type="signal peptide" evidence="1">
    <location>
        <begin position="1"/>
        <end position="27"/>
    </location>
</feature>
<dbReference type="InterPro" id="IPR025524">
    <property type="entry name" value="DUF4412"/>
</dbReference>
<reference evidence="3 4" key="1">
    <citation type="submission" date="2021-11" db="EMBL/GenBank/DDBJ databases">
        <title>Aliifidinibius sp. nov., a new bacterium isolated from saline soil.</title>
        <authorList>
            <person name="Galisteo C."/>
            <person name="De La Haba R."/>
            <person name="Sanchez-Porro C."/>
            <person name="Ventosa A."/>
        </authorList>
    </citation>
    <scope>NUCLEOTIDE SEQUENCE [LARGE SCALE GENOMIC DNA]</scope>
    <source>
        <strain evidence="3 4">KACC 190600</strain>
    </source>
</reference>
<comment type="caution">
    <text evidence="3">The sequence shown here is derived from an EMBL/GenBank/DDBJ whole genome shotgun (WGS) entry which is preliminary data.</text>
</comment>
<dbReference type="Pfam" id="PF14371">
    <property type="entry name" value="DUF4412"/>
    <property type="match status" value="1"/>
</dbReference>
<feature type="chain" id="PRO_5047372461" evidence="1">
    <location>
        <begin position="28"/>
        <end position="229"/>
    </location>
</feature>
<evidence type="ECO:0000256" key="1">
    <source>
        <dbReference type="SAM" id="SignalP"/>
    </source>
</evidence>
<name>A0ABT3PZ41_9BACT</name>
<organism evidence="3 4">
    <name type="scientific">Fodinibius salicampi</name>
    <dbReference type="NCBI Taxonomy" id="1920655"/>
    <lineage>
        <taxon>Bacteria</taxon>
        <taxon>Pseudomonadati</taxon>
        <taxon>Balneolota</taxon>
        <taxon>Balneolia</taxon>
        <taxon>Balneolales</taxon>
        <taxon>Balneolaceae</taxon>
        <taxon>Fodinibius</taxon>
    </lineage>
</organism>
<protein>
    <submittedName>
        <fullName evidence="3">DUF4412 domain-containing protein</fullName>
    </submittedName>
</protein>
<evidence type="ECO:0000259" key="2">
    <source>
        <dbReference type="Pfam" id="PF14371"/>
    </source>
</evidence>
<evidence type="ECO:0000313" key="4">
    <source>
        <dbReference type="Proteomes" id="UP001207337"/>
    </source>
</evidence>
<evidence type="ECO:0000313" key="3">
    <source>
        <dbReference type="EMBL" id="MCW9713112.1"/>
    </source>
</evidence>
<keyword evidence="1" id="KW-0732">Signal</keyword>
<proteinExistence type="predicted"/>
<accession>A0ABT3PZ41</accession>
<dbReference type="RefSeq" id="WP_265789601.1">
    <property type="nucleotide sequence ID" value="NZ_BAABRS010000002.1"/>
</dbReference>